<dbReference type="NCBIfam" id="NF004225">
    <property type="entry name" value="PRK05672.1"/>
    <property type="match status" value="1"/>
</dbReference>
<dbReference type="InterPro" id="IPR016195">
    <property type="entry name" value="Pol/histidinol_Pase-like"/>
</dbReference>
<keyword evidence="9 13" id="KW-0227">DNA damage</keyword>
<feature type="compositionally biased region" description="Basic and acidic residues" evidence="14">
    <location>
        <begin position="915"/>
        <end position="950"/>
    </location>
</feature>
<dbReference type="PANTHER" id="PTHR32294:SF4">
    <property type="entry name" value="ERROR-PRONE DNA POLYMERASE"/>
    <property type="match status" value="1"/>
</dbReference>
<sequence>MPEQEGYARRRLELRDGPLPPIPKAPFVELGIATPFSFLRGASDALELIPRAMELGMDAIGVADRNTLAGVVRVHSNATTAGLKPLIGCRLVVRIGEESQSNIHPLVRTERSEAQSRDLAPAPFDGAPAALRSGRTSGGQGDEEQIELLAYPIDREGYARLSRLLSLGQGRAIKGECDLHLDDVAAYAEGIAFIAWPGEDLDRFEAQLPAIRAAIPALRHIAASHLYRGDDLARIERLDRLAQGFGGTILASNDVHYHTPAKRPLQDVLTCIREKTTLKEAGFRLHANGERHLKGPEEMARLFERWPHAISATRDFADALHFSLDELRYEYPRESVPEDLSPQAHLEVLTWAGAEERYPGGIPDKVASQLRHELQLIEKLDFARYFLTVHSIVAFARGCEPPILCQGRGSAANSAVCYCLQITAVDPADTDLLFERFISEERKEPPDIDVDFEHERREEVIQHIYEKYGRDRAGLCATVIHYRPRSAIREVGKVMGLSEDICAAIAGTIWGWGEDVTETHVAEAGLDLTDPHLARTIKLAEQLIGMPRHLSQHVGGFILTERPLIETVPVGNGAMPDRTFIEWDKDDIEELGILKIDVLALGMLTCIRKCFGLIDEVHGVKLDLATVPREEPRVYDMLCKGDSLGVFQIESRAQMNMLPRLKPRCFYDLVIEVAIVRPGPIQGDMVHPFLKRRQGKEPVEYPRPSADHGPPDELERILKRTLGVPVFQEQAMKIALDAAKFSSAEANQLRKAMATFRSRGTIDLLQDKMVERMVGRGYEREFAERCFHQIRGFGEYGFPESHAASFAHLVYVSSWLRWRYPAAFAAALLNSQPMGFYAPAQIVKDAQLHGVEVRAVDVNESGWDCSLERQRPSTALRSAQDEREGASEPTLVGPERSRRTQDQSPVSPKHPNLARPEHPNPVRADHPNPVRPERSRRTQDQSPVRAERSRGTHPLTSLGADGVALRLGLRQVEGLRAMDAARVVASAPYRSVEDLHRRGGVPPHAIVRLAEADCFRSIGLDRRQALWDARALRAVPELPLFAAARTREEGEEREKAVLPAMPLAEHVVSDYQTVRLSLKAHPMQFLRDHYAGRGFVRAADLRSIRYGKRVSLAGLVLIRQRPGSAKGVCFITLEDETGTANLVVWPDAFAAQRKVVMGARLMVVHGLVQHDEAVCHLIASRLEDDSARLRTLNDGQALDPRVGRGDGAGPSRPPMARHPRDAEVIPKARIINCPTH</sequence>
<feature type="region of interest" description="Disordered" evidence="14">
    <location>
        <begin position="869"/>
        <end position="957"/>
    </location>
</feature>
<evidence type="ECO:0000256" key="7">
    <source>
        <dbReference type="ARBA" id="ARBA00022695"/>
    </source>
</evidence>
<keyword evidence="5 13" id="KW-0963">Cytoplasm</keyword>
<evidence type="ECO:0000259" key="15">
    <source>
        <dbReference type="SMART" id="SM00481"/>
    </source>
</evidence>
<dbReference type="NCBIfam" id="TIGR00594">
    <property type="entry name" value="polc"/>
    <property type="match status" value="1"/>
</dbReference>
<dbReference type="Pfam" id="PF14579">
    <property type="entry name" value="HHH_6"/>
    <property type="match status" value="1"/>
</dbReference>
<dbReference type="InterPro" id="IPR004805">
    <property type="entry name" value="DnaE2/DnaE/PolC"/>
</dbReference>
<dbReference type="Pfam" id="PF17657">
    <property type="entry name" value="DNA_pol3_finger"/>
    <property type="match status" value="1"/>
</dbReference>
<keyword evidence="10 13" id="KW-0239">DNA-directed DNA polymerase</keyword>
<evidence type="ECO:0000256" key="12">
    <source>
        <dbReference type="ARBA" id="ARBA00049244"/>
    </source>
</evidence>
<evidence type="ECO:0000256" key="14">
    <source>
        <dbReference type="SAM" id="MobiDB-lite"/>
    </source>
</evidence>
<keyword evidence="7 13" id="KW-0548">Nucleotidyltransferase</keyword>
<dbReference type="Pfam" id="PF07733">
    <property type="entry name" value="DNA_pol3_alpha"/>
    <property type="match status" value="1"/>
</dbReference>
<dbReference type="SUPFAM" id="SSF89550">
    <property type="entry name" value="PHP domain-like"/>
    <property type="match status" value="1"/>
</dbReference>
<dbReference type="Pfam" id="PF02811">
    <property type="entry name" value="PHP"/>
    <property type="match status" value="1"/>
</dbReference>
<feature type="domain" description="Polymerase/histidinol phosphatase N-terminal" evidence="15">
    <location>
        <begin position="28"/>
        <end position="95"/>
    </location>
</feature>
<reference evidence="17" key="1">
    <citation type="journal article" date="2019" name="Int. J. Syst. Evol. Microbiol.">
        <title>The Global Catalogue of Microorganisms (GCM) 10K type strain sequencing project: providing services to taxonomists for standard genome sequencing and annotation.</title>
        <authorList>
            <consortium name="The Broad Institute Genomics Platform"/>
            <consortium name="The Broad Institute Genome Sequencing Center for Infectious Disease"/>
            <person name="Wu L."/>
            <person name="Ma J."/>
        </authorList>
    </citation>
    <scope>NUCLEOTIDE SEQUENCE [LARGE SCALE GENOMIC DNA]</scope>
    <source>
        <strain evidence="17">JCM 16603</strain>
    </source>
</reference>
<dbReference type="InterPro" id="IPR011708">
    <property type="entry name" value="DNA_pol3_alpha_NTPase_dom"/>
</dbReference>
<comment type="similarity">
    <text evidence="2 13">Belongs to the DNA polymerase type-C family. DnaE2 subfamily.</text>
</comment>
<dbReference type="InterPro" id="IPR023073">
    <property type="entry name" value="DnaE2"/>
</dbReference>
<feature type="region of interest" description="Disordered" evidence="14">
    <location>
        <begin position="1193"/>
        <end position="1218"/>
    </location>
</feature>
<keyword evidence="11 13" id="KW-0234">DNA repair</keyword>
<evidence type="ECO:0000313" key="17">
    <source>
        <dbReference type="Proteomes" id="UP001501310"/>
    </source>
</evidence>
<evidence type="ECO:0000256" key="9">
    <source>
        <dbReference type="ARBA" id="ARBA00022763"/>
    </source>
</evidence>
<feature type="region of interest" description="Disordered" evidence="14">
    <location>
        <begin position="107"/>
        <end position="142"/>
    </location>
</feature>
<dbReference type="SMART" id="SM00481">
    <property type="entry name" value="POLIIIAc"/>
    <property type="match status" value="1"/>
</dbReference>
<feature type="compositionally biased region" description="Basic and acidic residues" evidence="14">
    <location>
        <begin position="107"/>
        <end position="116"/>
    </location>
</feature>
<comment type="caution">
    <text evidence="16">The sequence shown here is derived from an EMBL/GenBank/DDBJ whole genome shotgun (WGS) entry which is preliminary data.</text>
</comment>
<dbReference type="RefSeq" id="WP_344708789.1">
    <property type="nucleotide sequence ID" value="NZ_BAAAZD010000001.1"/>
</dbReference>
<gene>
    <name evidence="13" type="primary">dnaE2</name>
    <name evidence="16" type="ORF">GCM10022211_07170</name>
</gene>
<evidence type="ECO:0000256" key="6">
    <source>
        <dbReference type="ARBA" id="ARBA00022679"/>
    </source>
</evidence>
<dbReference type="CDD" id="cd04485">
    <property type="entry name" value="DnaE_OBF"/>
    <property type="match status" value="1"/>
</dbReference>
<dbReference type="Pfam" id="PF01336">
    <property type="entry name" value="tRNA_anti-codon"/>
    <property type="match status" value="1"/>
</dbReference>
<dbReference type="EMBL" id="BAAAZD010000001">
    <property type="protein sequence ID" value="GAA3999687.1"/>
    <property type="molecule type" value="Genomic_DNA"/>
</dbReference>
<accession>A0ABP7RML7</accession>
<evidence type="ECO:0000256" key="2">
    <source>
        <dbReference type="ARBA" id="ARBA00007391"/>
    </source>
</evidence>
<dbReference type="InterPro" id="IPR004013">
    <property type="entry name" value="PHP_dom"/>
</dbReference>
<evidence type="ECO:0000256" key="1">
    <source>
        <dbReference type="ARBA" id="ARBA00004496"/>
    </source>
</evidence>
<evidence type="ECO:0000256" key="3">
    <source>
        <dbReference type="ARBA" id="ARBA00012417"/>
    </source>
</evidence>
<keyword evidence="17" id="KW-1185">Reference proteome</keyword>
<evidence type="ECO:0000256" key="10">
    <source>
        <dbReference type="ARBA" id="ARBA00022932"/>
    </source>
</evidence>
<evidence type="ECO:0000313" key="16">
    <source>
        <dbReference type="EMBL" id="GAA3999687.1"/>
    </source>
</evidence>
<keyword evidence="8 13" id="KW-0235">DNA replication</keyword>
<name>A0ABP7RML7_9SPHN</name>
<dbReference type="PANTHER" id="PTHR32294">
    <property type="entry name" value="DNA POLYMERASE III SUBUNIT ALPHA"/>
    <property type="match status" value="1"/>
</dbReference>
<dbReference type="InterPro" id="IPR004365">
    <property type="entry name" value="NA-bd_OB_tRNA"/>
</dbReference>
<dbReference type="Proteomes" id="UP001501310">
    <property type="component" value="Unassembled WGS sequence"/>
</dbReference>
<protein>
    <recommendedName>
        <fullName evidence="4 13">Error-prone DNA polymerase</fullName>
        <ecNumber evidence="3 13">2.7.7.7</ecNumber>
    </recommendedName>
</protein>
<evidence type="ECO:0000256" key="11">
    <source>
        <dbReference type="ARBA" id="ARBA00023204"/>
    </source>
</evidence>
<evidence type="ECO:0000256" key="8">
    <source>
        <dbReference type="ARBA" id="ARBA00022705"/>
    </source>
</evidence>
<comment type="subcellular location">
    <subcellularLocation>
        <location evidence="1 13">Cytoplasm</location>
    </subcellularLocation>
</comment>
<keyword evidence="6 13" id="KW-0808">Transferase</keyword>
<dbReference type="HAMAP" id="MF_01902">
    <property type="entry name" value="DNApol_error_prone"/>
    <property type="match status" value="1"/>
</dbReference>
<comment type="catalytic activity">
    <reaction evidence="12 13">
        <text>DNA(n) + a 2'-deoxyribonucleoside 5'-triphosphate = DNA(n+1) + diphosphate</text>
        <dbReference type="Rhea" id="RHEA:22508"/>
        <dbReference type="Rhea" id="RHEA-COMP:17339"/>
        <dbReference type="Rhea" id="RHEA-COMP:17340"/>
        <dbReference type="ChEBI" id="CHEBI:33019"/>
        <dbReference type="ChEBI" id="CHEBI:61560"/>
        <dbReference type="ChEBI" id="CHEBI:173112"/>
        <dbReference type="EC" id="2.7.7.7"/>
    </reaction>
</comment>
<dbReference type="EC" id="2.7.7.7" evidence="3 13"/>
<dbReference type="InterPro" id="IPR029460">
    <property type="entry name" value="DNAPol_HHH"/>
</dbReference>
<dbReference type="Gene3D" id="3.20.20.140">
    <property type="entry name" value="Metal-dependent hydrolases"/>
    <property type="match status" value="1"/>
</dbReference>
<evidence type="ECO:0000256" key="5">
    <source>
        <dbReference type="ARBA" id="ARBA00022490"/>
    </source>
</evidence>
<dbReference type="InterPro" id="IPR003141">
    <property type="entry name" value="Pol/His_phosphatase_N"/>
</dbReference>
<comment type="function">
    <text evidence="13">DNA polymerase involved in damage-induced mutagenesis and translesion synthesis (TLS). It is not the major replicative DNA polymerase.</text>
</comment>
<evidence type="ECO:0000256" key="13">
    <source>
        <dbReference type="HAMAP-Rule" id="MF_01902"/>
    </source>
</evidence>
<organism evidence="16 17">
    <name type="scientific">Sphingomonas humi</name>
    <dbReference type="NCBI Taxonomy" id="335630"/>
    <lineage>
        <taxon>Bacteria</taxon>
        <taxon>Pseudomonadati</taxon>
        <taxon>Pseudomonadota</taxon>
        <taxon>Alphaproteobacteria</taxon>
        <taxon>Sphingomonadales</taxon>
        <taxon>Sphingomonadaceae</taxon>
        <taxon>Sphingomonas</taxon>
    </lineage>
</organism>
<dbReference type="InterPro" id="IPR040982">
    <property type="entry name" value="DNA_pol3_finger"/>
</dbReference>
<dbReference type="CDD" id="cd07434">
    <property type="entry name" value="PHP_PolIIIA_DnaE2"/>
    <property type="match status" value="1"/>
</dbReference>
<evidence type="ECO:0000256" key="4">
    <source>
        <dbReference type="ARBA" id="ARBA00017273"/>
    </source>
</evidence>
<proteinExistence type="inferred from homology"/>